<dbReference type="Pfam" id="PF04055">
    <property type="entry name" value="Radical_SAM"/>
    <property type="match status" value="1"/>
</dbReference>
<keyword evidence="8" id="KW-0411">Iron-sulfur</keyword>
<evidence type="ECO:0000256" key="3">
    <source>
        <dbReference type="ARBA" id="ARBA00022485"/>
    </source>
</evidence>
<dbReference type="GO" id="GO:0051539">
    <property type="term" value="F:4 iron, 4 sulfur cluster binding"/>
    <property type="evidence" value="ECO:0007669"/>
    <property type="project" value="UniProtKB-KW"/>
</dbReference>
<evidence type="ECO:0000256" key="7">
    <source>
        <dbReference type="ARBA" id="ARBA00023004"/>
    </source>
</evidence>
<comment type="cofactor">
    <cofactor evidence="1">
        <name>[4Fe-4S] cluster</name>
        <dbReference type="ChEBI" id="CHEBI:49883"/>
    </cofactor>
</comment>
<dbReference type="PROSITE" id="PS51918">
    <property type="entry name" value="RADICAL_SAM"/>
    <property type="match status" value="1"/>
</dbReference>
<gene>
    <name evidence="15" type="primary">miaB</name>
    <name evidence="15" type="ORF">KDA10_00255</name>
</gene>
<organism evidence="15 16">
    <name type="scientific">candidate division WWE3 bacterium</name>
    <dbReference type="NCBI Taxonomy" id="2053526"/>
    <lineage>
        <taxon>Bacteria</taxon>
        <taxon>Katanobacteria</taxon>
    </lineage>
</organism>
<dbReference type="PANTHER" id="PTHR43020:SF2">
    <property type="entry name" value="MITOCHONDRIAL TRNA METHYLTHIOTRANSFERASE CDK5RAP1"/>
    <property type="match status" value="1"/>
</dbReference>
<evidence type="ECO:0000256" key="11">
    <source>
        <dbReference type="ARBA" id="ARBA00080698"/>
    </source>
</evidence>
<evidence type="ECO:0000256" key="9">
    <source>
        <dbReference type="ARBA" id="ARBA00033765"/>
    </source>
</evidence>
<dbReference type="FunFam" id="3.40.50.12160:FF:000003">
    <property type="entry name" value="CDK5 regulatory subunit-associated protein 1"/>
    <property type="match status" value="1"/>
</dbReference>
<dbReference type="SFLD" id="SFLDG01061">
    <property type="entry name" value="methylthiotransferase"/>
    <property type="match status" value="1"/>
</dbReference>
<dbReference type="NCBIfam" id="TIGR00089">
    <property type="entry name" value="MiaB/RimO family radical SAM methylthiotransferase"/>
    <property type="match status" value="1"/>
</dbReference>
<dbReference type="GO" id="GO:0035597">
    <property type="term" value="F:tRNA-2-methylthio-N(6)-dimethylallyladenosine(37) synthase activity"/>
    <property type="evidence" value="ECO:0007669"/>
    <property type="project" value="UniProtKB-EC"/>
</dbReference>
<evidence type="ECO:0000313" key="16">
    <source>
        <dbReference type="Proteomes" id="UP000714817"/>
    </source>
</evidence>
<dbReference type="SFLD" id="SFLDG01082">
    <property type="entry name" value="B12-binding_domain_containing"/>
    <property type="match status" value="1"/>
</dbReference>
<dbReference type="SUPFAM" id="SSF102114">
    <property type="entry name" value="Radical SAM enzymes"/>
    <property type="match status" value="1"/>
</dbReference>
<evidence type="ECO:0000256" key="4">
    <source>
        <dbReference type="ARBA" id="ARBA00022679"/>
    </source>
</evidence>
<reference evidence="15" key="2">
    <citation type="journal article" date="2021" name="Microbiome">
        <title>Successional dynamics and alternative stable states in a saline activated sludge microbial community over 9 years.</title>
        <authorList>
            <person name="Wang Y."/>
            <person name="Ye J."/>
            <person name="Ju F."/>
            <person name="Liu L."/>
            <person name="Boyd J.A."/>
            <person name="Deng Y."/>
            <person name="Parks D.H."/>
            <person name="Jiang X."/>
            <person name="Yin X."/>
            <person name="Woodcroft B.J."/>
            <person name="Tyson G.W."/>
            <person name="Hugenholtz P."/>
            <person name="Polz M.F."/>
            <person name="Zhang T."/>
        </authorList>
    </citation>
    <scope>NUCLEOTIDE SEQUENCE</scope>
    <source>
        <strain evidence="15">HKST-UBA80</strain>
    </source>
</reference>
<protein>
    <recommendedName>
        <fullName evidence="10">tRNA-2-methylthio-N(6)-dimethylallyladenosine synthase</fullName>
        <ecNumber evidence="9">2.8.4.3</ecNumber>
    </recommendedName>
    <alternativeName>
        <fullName evidence="12">(Dimethylallyl)adenosine tRNA methylthiotransferase MiaB</fullName>
    </alternativeName>
    <alternativeName>
        <fullName evidence="11">tRNA-i(6)A37 methylthiotransferase</fullName>
    </alternativeName>
</protein>
<dbReference type="SFLD" id="SFLDS00029">
    <property type="entry name" value="Radical_SAM"/>
    <property type="match status" value="1"/>
</dbReference>
<dbReference type="InterPro" id="IPR005839">
    <property type="entry name" value="Methylthiotransferase"/>
</dbReference>
<dbReference type="InterPro" id="IPR023404">
    <property type="entry name" value="rSAM_horseshoe"/>
</dbReference>
<dbReference type="EMBL" id="JAGQNY010000001">
    <property type="protein sequence ID" value="MCA9301790.1"/>
    <property type="molecule type" value="Genomic_DNA"/>
</dbReference>
<evidence type="ECO:0000256" key="2">
    <source>
        <dbReference type="ARBA" id="ARBA00003234"/>
    </source>
</evidence>
<comment type="function">
    <text evidence="2">Catalyzes the methylthiolation of N6-(dimethylallyl)adenosine (i(6)A), leading to the formation of 2-methylthio-N6-(dimethylallyl)adenosine (ms(2)i(6)A) at position 37 in tRNAs that read codons beginning with uridine.</text>
</comment>
<proteinExistence type="predicted"/>
<evidence type="ECO:0000313" key="15">
    <source>
        <dbReference type="EMBL" id="MCA9301790.1"/>
    </source>
</evidence>
<keyword evidence="7" id="KW-0408">Iron</keyword>
<dbReference type="NCBIfam" id="TIGR01574">
    <property type="entry name" value="miaB-methiolase"/>
    <property type="match status" value="1"/>
</dbReference>
<comment type="caution">
    <text evidence="15">The sequence shown here is derived from an EMBL/GenBank/DDBJ whole genome shotgun (WGS) entry which is preliminary data.</text>
</comment>
<accession>A0A955IWS0</accession>
<dbReference type="PROSITE" id="PS01278">
    <property type="entry name" value="MTTASE_RADICAL"/>
    <property type="match status" value="1"/>
</dbReference>
<evidence type="ECO:0000256" key="5">
    <source>
        <dbReference type="ARBA" id="ARBA00022691"/>
    </source>
</evidence>
<dbReference type="Gene3D" id="3.40.50.12160">
    <property type="entry name" value="Methylthiotransferase, N-terminal domain"/>
    <property type="match status" value="1"/>
</dbReference>
<feature type="domain" description="MTTase N-terminal" evidence="13">
    <location>
        <begin position="8"/>
        <end position="133"/>
    </location>
</feature>
<dbReference type="FunFam" id="3.80.30.20:FF:000001">
    <property type="entry name" value="tRNA-2-methylthio-N(6)-dimethylallyladenosine synthase 2"/>
    <property type="match status" value="1"/>
</dbReference>
<dbReference type="PANTHER" id="PTHR43020">
    <property type="entry name" value="CDK5 REGULATORY SUBUNIT-ASSOCIATED PROTEIN 1"/>
    <property type="match status" value="1"/>
</dbReference>
<evidence type="ECO:0000256" key="8">
    <source>
        <dbReference type="ARBA" id="ARBA00023014"/>
    </source>
</evidence>
<dbReference type="InterPro" id="IPR007197">
    <property type="entry name" value="rSAM"/>
</dbReference>
<sequence>MQKTYSQKKYFIKTYGCQANVADSGTMAGMLEAVGFEKTDSLENADVFIVNTCSVRQKSEDKVYGLGKDIKTLHDKGYKKPFTIISGCMVGSVTGTRQRYEFEELRKKTSWADAYINPSQLSELPVILLGHKVLDDWAVSKINNDYTFGKQSNKTQAFVNISYGCDNFCTFCVVPYARGKEISRSESEILKEIKHLTQRGYKQVMLCGQNVNSWGLDATEKFSIRTGSNQKLPFAELLRKVAALEEIEKIDFISSNPFDFTQDLIDVLKTPKISNYLHIAVQSGNNEVLKKMNRRHTIEEFYTLIEKIKLVKPNIELGTDIIVGFPGETEEQFEDTVKLFEKITFNVAFISIYSPRKGTPAEKFYKDDIPLKEKRRRHERLTKIWKSSKVRKEK</sequence>
<dbReference type="InterPro" id="IPR020612">
    <property type="entry name" value="Methylthiotransferase_CS"/>
</dbReference>
<dbReference type="EC" id="2.8.4.3" evidence="9"/>
<dbReference type="InterPro" id="IPR038135">
    <property type="entry name" value="Methylthiotransferase_N_sf"/>
</dbReference>
<dbReference type="InterPro" id="IPR058240">
    <property type="entry name" value="rSAM_sf"/>
</dbReference>
<dbReference type="PROSITE" id="PS51449">
    <property type="entry name" value="MTTASE_N"/>
    <property type="match status" value="1"/>
</dbReference>
<name>A0A955IWS0_UNCKA</name>
<dbReference type="Gene3D" id="3.80.30.20">
    <property type="entry name" value="tm_1862 like domain"/>
    <property type="match status" value="1"/>
</dbReference>
<dbReference type="GO" id="GO:0005829">
    <property type="term" value="C:cytosol"/>
    <property type="evidence" value="ECO:0007669"/>
    <property type="project" value="TreeGrafter"/>
</dbReference>
<dbReference type="AlphaFoldDB" id="A0A955IWS0"/>
<dbReference type="CDD" id="cd01335">
    <property type="entry name" value="Radical_SAM"/>
    <property type="match status" value="1"/>
</dbReference>
<dbReference type="Pfam" id="PF00919">
    <property type="entry name" value="UPF0004"/>
    <property type="match status" value="1"/>
</dbReference>
<keyword evidence="6" id="KW-0479">Metal-binding</keyword>
<dbReference type="SMART" id="SM00729">
    <property type="entry name" value="Elp3"/>
    <property type="match status" value="1"/>
</dbReference>
<evidence type="ECO:0000256" key="6">
    <source>
        <dbReference type="ARBA" id="ARBA00022723"/>
    </source>
</evidence>
<dbReference type="GO" id="GO:0046872">
    <property type="term" value="F:metal ion binding"/>
    <property type="evidence" value="ECO:0007669"/>
    <property type="project" value="UniProtKB-KW"/>
</dbReference>
<keyword evidence="4 15" id="KW-0808">Transferase</keyword>
<evidence type="ECO:0000259" key="13">
    <source>
        <dbReference type="PROSITE" id="PS51449"/>
    </source>
</evidence>
<keyword evidence="3" id="KW-0004">4Fe-4S</keyword>
<feature type="domain" description="Radical SAM core" evidence="14">
    <location>
        <begin position="151"/>
        <end position="391"/>
    </location>
</feature>
<dbReference type="InterPro" id="IPR013848">
    <property type="entry name" value="Methylthiotransferase_N"/>
</dbReference>
<dbReference type="InterPro" id="IPR006638">
    <property type="entry name" value="Elp3/MiaA/NifB-like_rSAM"/>
</dbReference>
<dbReference type="Proteomes" id="UP000714817">
    <property type="component" value="Unassembled WGS sequence"/>
</dbReference>
<evidence type="ECO:0000259" key="14">
    <source>
        <dbReference type="PROSITE" id="PS51918"/>
    </source>
</evidence>
<keyword evidence="5" id="KW-0949">S-adenosyl-L-methionine</keyword>
<evidence type="ECO:0000256" key="1">
    <source>
        <dbReference type="ARBA" id="ARBA00001966"/>
    </source>
</evidence>
<evidence type="ECO:0000256" key="10">
    <source>
        <dbReference type="ARBA" id="ARBA00068570"/>
    </source>
</evidence>
<reference evidence="15" key="1">
    <citation type="submission" date="2020-04" db="EMBL/GenBank/DDBJ databases">
        <authorList>
            <person name="Zhang T."/>
        </authorList>
    </citation>
    <scope>NUCLEOTIDE SEQUENCE</scope>
    <source>
        <strain evidence="15">HKST-UBA80</strain>
    </source>
</reference>
<evidence type="ECO:0000256" key="12">
    <source>
        <dbReference type="ARBA" id="ARBA00081141"/>
    </source>
</evidence>